<evidence type="ECO:0000256" key="1">
    <source>
        <dbReference type="SAM" id="Coils"/>
    </source>
</evidence>
<feature type="coiled-coil region" evidence="1">
    <location>
        <begin position="834"/>
        <end position="880"/>
    </location>
</feature>
<dbReference type="AlphaFoldDB" id="A0A3B0XBA8"/>
<feature type="coiled-coil region" evidence="1">
    <location>
        <begin position="743"/>
        <end position="782"/>
    </location>
</feature>
<dbReference type="InterPro" id="IPR027417">
    <property type="entry name" value="P-loop_NTPase"/>
</dbReference>
<sequence length="1217" mass="141184">MFLKNIIFVNWGNIPDIEFEMGPVNLLSGGSGSGKTTVADAIQTIMTAAHENLFQYNPGQDETTQRGRGGKRVRTLASYVLGCDDGSYSRPGGINGDATDGYLAAIFHPTQGETTEPFTAIIAVRAWLDQTAKQMVARQDDQLFLILPGEQLRLHHFIREDKGGKYNVPLDKISNLLIAEFGKRHVEKYDNKKRAYLRRLYAILQGRTDSVSEQEAMHAAKTFSKFMAYKPVQSIDRFVSEEILEKKDLGEAIRSISSQLKTIHAMERDAGLLIQSINTLQQAERHASDYINQWIESSTLDYSLAMHTYKSRQQQYLQARHKRRQYRTQLKENENGTTDIQQRIEQIRDQLVQLEAQRQGVIALQQKDELEAQLEQQKNLLVKTAQQLLQEDAQQESNIQKIKALSQELQTPWLKQQLPQFNDLESMALMKETLQHGQKGNVDLQAILQKDLTNDLSSLENHLDHIRHAQNLHNRCYQYWHQTEDGQSRFEQLSGEAHKMQVRYESLSHRRKQKQHEIERLEQHKINYPSFVQRALDAIRQACPEADPRVLCDHVEVKEERWQMAIEGYMGGARFSILVDENYEAEAIRIIRQLSGRDNKARIIQGKKARRDSERARQQTNSIIKVLEFSHTTAMHYVIASYGSVLMVDTAEALKSTGRGLTDDGMAAGNYSMWRCDLPDADLVFGAAARERALKAKHHELHLLTEDWQRANDQMQQLARVQDSTRSLIKLSYAETLSDIMVMQREIQKLDSLLAQLDLSEHQELEQKLADLKQQEQQRQLQYDTLLKKSGELIIQIKNITEECEEISDLQDTSLQQVEQCEENLRAIVTQWSEFDIEKKLDDAEKESTQLNEEISHRFREEAITNLHELERKMDRAIQQHNEHCMPADSLIYENYSGHYDQALFALICNTHKQLDLLYNRLKNNILVEKHEQLKQLKDSFNNAFVTHLCHTIHQAVSSGKRQIELLNTELQHHRFGADQEMFRFDSQWMPEYREYARFFDEVIKQPTLSDEVNLFEMPLSQKSEKVRDRLMKMLLDEDEHKALKELERIADYRNYHRYEIYKEVEGKEPIALSEYGTGSGGQLETPAYIIRSAAITSAFRFSEGSNHLRMVLVDEAFSKMDESRSREVIDYLTRSLGLQLIFIMPSSKSGPFMDLISNEFVFAKCPSETPRGQLHTRVWVDRKQCNQDRIKVLWANHRRTEQYQAEMDFMKEFVDG</sequence>
<gene>
    <name evidence="2" type="ORF">MNBD_GAMMA11-1846</name>
</gene>
<dbReference type="Gene3D" id="3.40.50.300">
    <property type="entry name" value="P-loop containing nucleotide triphosphate hydrolases"/>
    <property type="match status" value="1"/>
</dbReference>
<reference evidence="2" key="1">
    <citation type="submission" date="2018-06" db="EMBL/GenBank/DDBJ databases">
        <authorList>
            <person name="Zhirakovskaya E."/>
        </authorList>
    </citation>
    <scope>NUCLEOTIDE SEQUENCE</scope>
</reference>
<dbReference type="PANTHER" id="PTHR32182">
    <property type="entry name" value="DNA REPLICATION AND REPAIR PROTEIN RECF"/>
    <property type="match status" value="1"/>
</dbReference>
<accession>A0A3B0XBA8</accession>
<dbReference type="Pfam" id="PF13558">
    <property type="entry name" value="SbcC_Walker_B"/>
    <property type="match status" value="1"/>
</dbReference>
<name>A0A3B0XBA8_9ZZZZ</name>
<dbReference type="SUPFAM" id="SSF52540">
    <property type="entry name" value="P-loop containing nucleoside triphosphate hydrolases"/>
    <property type="match status" value="2"/>
</dbReference>
<dbReference type="PANTHER" id="PTHR32182:SF0">
    <property type="entry name" value="DNA REPLICATION AND REPAIR PROTEIN RECF"/>
    <property type="match status" value="1"/>
</dbReference>
<organism evidence="2">
    <name type="scientific">hydrothermal vent metagenome</name>
    <dbReference type="NCBI Taxonomy" id="652676"/>
    <lineage>
        <taxon>unclassified sequences</taxon>
        <taxon>metagenomes</taxon>
        <taxon>ecological metagenomes</taxon>
    </lineage>
</organism>
<evidence type="ECO:0000313" key="2">
    <source>
        <dbReference type="EMBL" id="VAW60702.1"/>
    </source>
</evidence>
<proteinExistence type="predicted"/>
<dbReference type="EMBL" id="UOFG01000129">
    <property type="protein sequence ID" value="VAW60702.1"/>
    <property type="molecule type" value="Genomic_DNA"/>
</dbReference>
<feature type="coiled-coil region" evidence="1">
    <location>
        <begin position="337"/>
        <end position="391"/>
    </location>
</feature>
<dbReference type="GO" id="GO:0000731">
    <property type="term" value="P:DNA synthesis involved in DNA repair"/>
    <property type="evidence" value="ECO:0007669"/>
    <property type="project" value="TreeGrafter"/>
</dbReference>
<protein>
    <submittedName>
        <fullName evidence="2">FIG007317: Chromosome segregation protein SMC-like</fullName>
    </submittedName>
</protein>
<dbReference type="Pfam" id="PF13555">
    <property type="entry name" value="AAA_29"/>
    <property type="match status" value="1"/>
</dbReference>
<keyword evidence="1" id="KW-0175">Coiled coil</keyword>
<dbReference type="GO" id="GO:0006302">
    <property type="term" value="P:double-strand break repair"/>
    <property type="evidence" value="ECO:0007669"/>
    <property type="project" value="TreeGrafter"/>
</dbReference>